<protein>
    <submittedName>
        <fullName evidence="2">Uncharacterized protein</fullName>
    </submittedName>
</protein>
<reference evidence="2" key="1">
    <citation type="journal article" date="2020" name="bioRxiv">
        <title>Comparative genomics of Chlamydomonas.</title>
        <authorList>
            <person name="Craig R.J."/>
            <person name="Hasan A.R."/>
            <person name="Ness R.W."/>
            <person name="Keightley P.D."/>
        </authorList>
    </citation>
    <scope>NUCLEOTIDE SEQUENCE</scope>
    <source>
        <strain evidence="2">SAG 7.73</strain>
    </source>
</reference>
<name>A0A835VRY6_CHLIN</name>
<organism evidence="2 3">
    <name type="scientific">Chlamydomonas incerta</name>
    <dbReference type="NCBI Taxonomy" id="51695"/>
    <lineage>
        <taxon>Eukaryota</taxon>
        <taxon>Viridiplantae</taxon>
        <taxon>Chlorophyta</taxon>
        <taxon>core chlorophytes</taxon>
        <taxon>Chlorophyceae</taxon>
        <taxon>CS clade</taxon>
        <taxon>Chlamydomonadales</taxon>
        <taxon>Chlamydomonadaceae</taxon>
        <taxon>Chlamydomonas</taxon>
    </lineage>
</organism>
<feature type="transmembrane region" description="Helical" evidence="1">
    <location>
        <begin position="111"/>
        <end position="131"/>
    </location>
</feature>
<dbReference type="AlphaFoldDB" id="A0A835VRY6"/>
<keyword evidence="1" id="KW-0812">Transmembrane</keyword>
<dbReference type="Proteomes" id="UP000650467">
    <property type="component" value="Unassembled WGS sequence"/>
</dbReference>
<accession>A0A835VRY6</accession>
<evidence type="ECO:0000313" key="3">
    <source>
        <dbReference type="Proteomes" id="UP000650467"/>
    </source>
</evidence>
<keyword evidence="3" id="KW-1185">Reference proteome</keyword>
<evidence type="ECO:0000313" key="2">
    <source>
        <dbReference type="EMBL" id="KAG2423314.1"/>
    </source>
</evidence>
<keyword evidence="1" id="KW-1133">Transmembrane helix</keyword>
<comment type="caution">
    <text evidence="2">The sequence shown here is derived from an EMBL/GenBank/DDBJ whole genome shotgun (WGS) entry which is preliminary data.</text>
</comment>
<feature type="transmembrane region" description="Helical" evidence="1">
    <location>
        <begin position="74"/>
        <end position="99"/>
    </location>
</feature>
<dbReference type="EMBL" id="JAEHOC010000082">
    <property type="protein sequence ID" value="KAG2423314.1"/>
    <property type="molecule type" value="Genomic_DNA"/>
</dbReference>
<proteinExistence type="predicted"/>
<sequence length="184" mass="19301">MEPQPEQQLDELQLVGRTSMLAELRGLGVRDWQIERFTEPALDLLLQLGVAGSVSRASRASLLHAGLGPSLVEYIASAQGFTLGILSLFFLLPVAGLLLHGTAMGNQMQMAGSVFASIMGAVTFAGAWPAVAGVVRPLLTGCPTLWMALIVVAAGILGLLLVVRMLTTRAGAALQQGAWKILLG</sequence>
<feature type="transmembrane region" description="Helical" evidence="1">
    <location>
        <begin position="143"/>
        <end position="163"/>
    </location>
</feature>
<evidence type="ECO:0000256" key="1">
    <source>
        <dbReference type="SAM" id="Phobius"/>
    </source>
</evidence>
<keyword evidence="1" id="KW-0472">Membrane</keyword>
<gene>
    <name evidence="2" type="ORF">HXX76_015461</name>
</gene>